<dbReference type="AlphaFoldDB" id="A0A235EMP3"/>
<evidence type="ECO:0000313" key="3">
    <source>
        <dbReference type="Proteomes" id="UP000215441"/>
    </source>
</evidence>
<comment type="caution">
    <text evidence="2">The sequence shown here is derived from an EMBL/GenBank/DDBJ whole genome shotgun (WGS) entry which is preliminary data.</text>
</comment>
<dbReference type="EMBL" id="NOIG01000006">
    <property type="protein sequence ID" value="OYD50299.1"/>
    <property type="molecule type" value="Genomic_DNA"/>
</dbReference>
<evidence type="ECO:0000313" key="2">
    <source>
        <dbReference type="EMBL" id="OYD50299.1"/>
    </source>
</evidence>
<organism evidence="2 3">
    <name type="scientific">Acidovorax kalamii</name>
    <dbReference type="NCBI Taxonomy" id="2004485"/>
    <lineage>
        <taxon>Bacteria</taxon>
        <taxon>Pseudomonadati</taxon>
        <taxon>Pseudomonadota</taxon>
        <taxon>Betaproteobacteria</taxon>
        <taxon>Burkholderiales</taxon>
        <taxon>Comamonadaceae</taxon>
        <taxon>Acidovorax</taxon>
    </lineage>
</organism>
<dbReference type="Proteomes" id="UP000215441">
    <property type="component" value="Unassembled WGS sequence"/>
</dbReference>
<sequence>MATMIAITPTIKLRMQALQAATKYEETMRRVEPVLRDRENLVKAAGKLNALSGILRERIEPLRVIDTLTQILPDDAALQSLHLSGTKVSMSGQAADSAQLMQKLGQHPGIREVKAPSPAIRLQTSSKESFSIEFVLDPAYFGTSELQAAEGGASGDASAVTVSPTPRPPASVRGAP</sequence>
<protein>
    <recommendedName>
        <fullName evidence="4">Fimbrial protein</fullName>
    </recommendedName>
</protein>
<evidence type="ECO:0008006" key="4">
    <source>
        <dbReference type="Google" id="ProtNLM"/>
    </source>
</evidence>
<reference evidence="2 3" key="1">
    <citation type="submission" date="2017-07" db="EMBL/GenBank/DDBJ databases">
        <title>Acidovorax KNDSW TSA 6 genome sequence and assembly.</title>
        <authorList>
            <person name="Mayilraj S."/>
        </authorList>
    </citation>
    <scope>NUCLEOTIDE SEQUENCE [LARGE SCALE GENOMIC DNA]</scope>
    <source>
        <strain evidence="2 3">KNDSW-TSA6</strain>
    </source>
</reference>
<dbReference type="InterPro" id="IPR007813">
    <property type="entry name" value="PilN"/>
</dbReference>
<keyword evidence="3" id="KW-1185">Reference proteome</keyword>
<accession>A0A235EMP3</accession>
<evidence type="ECO:0000256" key="1">
    <source>
        <dbReference type="SAM" id="MobiDB-lite"/>
    </source>
</evidence>
<name>A0A235EMP3_9BURK</name>
<proteinExistence type="predicted"/>
<gene>
    <name evidence="2" type="ORF">CBY09_09560</name>
</gene>
<feature type="region of interest" description="Disordered" evidence="1">
    <location>
        <begin position="147"/>
        <end position="176"/>
    </location>
</feature>
<feature type="compositionally biased region" description="Low complexity" evidence="1">
    <location>
        <begin position="148"/>
        <end position="159"/>
    </location>
</feature>
<dbReference type="Pfam" id="PF05137">
    <property type="entry name" value="PilN"/>
    <property type="match status" value="1"/>
</dbReference>